<dbReference type="RefSeq" id="YP_010156004.1">
    <property type="nucleotide sequence ID" value="NC_057222.1"/>
</dbReference>
<gene>
    <name evidence="1" type="primary">petG</name>
</gene>
<dbReference type="AlphaFoldDB" id="A0A7U1AR87"/>
<evidence type="ECO:0000313" key="1">
    <source>
        <dbReference type="EMBL" id="QQY85408.1"/>
    </source>
</evidence>
<accession>A0A7U1AR87</accession>
<dbReference type="EMBL" id="MW292565">
    <property type="protein sequence ID" value="QQY85408.1"/>
    <property type="molecule type" value="Genomic_DNA"/>
</dbReference>
<sequence>MFRVLQELINHISAIEFISQTDFLYDIASKLQLINLIMLQELNLIRFQIKEVQPYFYIDNVDYE</sequence>
<proteinExistence type="predicted"/>
<dbReference type="GeneID" id="67159654"/>
<keyword evidence="1" id="KW-0934">Plastid</keyword>
<reference evidence="1" key="1">
    <citation type="submission" date="2020-11" db="EMBL/GenBank/DDBJ databases">
        <title>Complete plastid genome of Cumathamnion serrulatum (Ceramiales, Florideophyceae, Rhodophyta).</title>
        <authorList>
            <person name="Kim H."/>
            <person name="Yoon H.S."/>
        </authorList>
    </citation>
    <scope>NUCLEOTIDE SEQUENCE</scope>
</reference>
<name>A0A7U1AR87_9FLOR</name>
<organism evidence="1">
    <name type="scientific">Cumathamnion serrulatum</name>
    <dbReference type="NCBI Taxonomy" id="1206573"/>
    <lineage>
        <taxon>Eukaryota</taxon>
        <taxon>Rhodophyta</taxon>
        <taxon>Florideophyceae</taxon>
        <taxon>Rhodymeniophycidae</taxon>
        <taxon>Ceramiales</taxon>
        <taxon>Delesseriaceae</taxon>
        <taxon>Cumathamnion</taxon>
    </lineage>
</organism>
<protein>
    <submittedName>
        <fullName evidence="1">Cytochrome b6/f complex subunit V</fullName>
    </submittedName>
</protein>
<geneLocation type="plastid" evidence="1"/>